<keyword evidence="4" id="KW-1185">Reference proteome</keyword>
<evidence type="ECO:0000313" key="3">
    <source>
        <dbReference type="EMBL" id="EDW18295.1"/>
    </source>
</evidence>
<dbReference type="FunCoup" id="B4KUY4">
    <property type="interactions" value="72"/>
</dbReference>
<feature type="transmembrane region" description="Helical" evidence="1">
    <location>
        <begin position="306"/>
        <end position="328"/>
    </location>
</feature>
<keyword evidence="2" id="KW-0732">Signal</keyword>
<dbReference type="AlphaFoldDB" id="B4KUY4"/>
<feature type="transmembrane region" description="Helical" evidence="1">
    <location>
        <begin position="246"/>
        <end position="267"/>
    </location>
</feature>
<dbReference type="KEGG" id="dmo:Dmoj_GI12172"/>
<feature type="chain" id="PRO_5012045151" description="Gustatory receptor" evidence="2">
    <location>
        <begin position="16"/>
        <end position="438"/>
    </location>
</feature>
<feature type="transmembrane region" description="Helical" evidence="1">
    <location>
        <begin position="143"/>
        <end position="164"/>
    </location>
</feature>
<proteinExistence type="predicted"/>
<feature type="transmembrane region" description="Helical" evidence="1">
    <location>
        <begin position="91"/>
        <end position="109"/>
    </location>
</feature>
<dbReference type="OrthoDB" id="7852619at2759"/>
<feature type="signal peptide" evidence="2">
    <location>
        <begin position="1"/>
        <end position="15"/>
    </location>
</feature>
<organism evidence="3 4">
    <name type="scientific">Drosophila mojavensis</name>
    <name type="common">Fruit fly</name>
    <dbReference type="NCBI Taxonomy" id="7230"/>
    <lineage>
        <taxon>Eukaryota</taxon>
        <taxon>Metazoa</taxon>
        <taxon>Ecdysozoa</taxon>
        <taxon>Arthropoda</taxon>
        <taxon>Hexapoda</taxon>
        <taxon>Insecta</taxon>
        <taxon>Pterygota</taxon>
        <taxon>Neoptera</taxon>
        <taxon>Endopterygota</taxon>
        <taxon>Diptera</taxon>
        <taxon>Brachycera</taxon>
        <taxon>Muscomorpha</taxon>
        <taxon>Ephydroidea</taxon>
        <taxon>Drosophilidae</taxon>
        <taxon>Drosophila</taxon>
    </lineage>
</organism>
<dbReference type="EMBL" id="CH933809">
    <property type="protein sequence ID" value="EDW18295.1"/>
    <property type="molecule type" value="Genomic_DNA"/>
</dbReference>
<evidence type="ECO:0000256" key="1">
    <source>
        <dbReference type="SAM" id="Phobius"/>
    </source>
</evidence>
<sequence>MWRFNLLFILLKAQCLLLDGVGLLKLSFDRAHQRYRLRRGCCSSFLTPLPCILLILLNIIQFLLRCETEHNNATYNEIVPDTRPELDVVDFFMLFARNLVYVWMLIMFLSGRLQLWYMVDQAQLVYKHLESVLRERLQLKCSWLLLFLGIFQLLLLLVLSFNLLCFNFPQAFDESFVNYGMCAMNLLLVLLLTVYLYQLLLHTAMLQSLNQLLKQLQLQQPNELNLLRQVLHVCPLLKRIQHLAAFYFRLVFCWLFYLLCLKCGAYVSEFRYEEDVILSRHKSIDALEEEAEWLGEETIPQTRDQALILAAFELTGILTMTLPLLCAAKLQQREQNKLISNIWKIELPSSKQQVSPRSFSERRDCKDIIGFLLSTRLPLVDYRAHSVSILAWKSKANTAVITFAGIASGCKMLLQVVICTTVVDYLQQVELDRLQSRS</sequence>
<dbReference type="HOGENOM" id="CLU_625951_0_0_1"/>
<keyword evidence="1" id="KW-1133">Transmembrane helix</keyword>
<feature type="transmembrane region" description="Helical" evidence="1">
    <location>
        <begin position="45"/>
        <end position="64"/>
    </location>
</feature>
<keyword evidence="1" id="KW-0812">Transmembrane</keyword>
<reference evidence="3 4" key="1">
    <citation type="journal article" date="2007" name="Nature">
        <title>Evolution of genes and genomes on the Drosophila phylogeny.</title>
        <authorList>
            <consortium name="Drosophila 12 Genomes Consortium"/>
            <person name="Clark A.G."/>
            <person name="Eisen M.B."/>
            <person name="Smith D.R."/>
            <person name="Bergman C.M."/>
            <person name="Oliver B."/>
            <person name="Markow T.A."/>
            <person name="Kaufman T.C."/>
            <person name="Kellis M."/>
            <person name="Gelbart W."/>
            <person name="Iyer V.N."/>
            <person name="Pollard D.A."/>
            <person name="Sackton T.B."/>
            <person name="Larracuente A.M."/>
            <person name="Singh N.D."/>
            <person name="Abad J.P."/>
            <person name="Abt D.N."/>
            <person name="Adryan B."/>
            <person name="Aguade M."/>
            <person name="Akashi H."/>
            <person name="Anderson W.W."/>
            <person name="Aquadro C.F."/>
            <person name="Ardell D.H."/>
            <person name="Arguello R."/>
            <person name="Artieri C.G."/>
            <person name="Barbash D.A."/>
            <person name="Barker D."/>
            <person name="Barsanti P."/>
            <person name="Batterham P."/>
            <person name="Batzoglou S."/>
            <person name="Begun D."/>
            <person name="Bhutkar A."/>
            <person name="Blanco E."/>
            <person name="Bosak S.A."/>
            <person name="Bradley R.K."/>
            <person name="Brand A.D."/>
            <person name="Brent M.R."/>
            <person name="Brooks A.N."/>
            <person name="Brown R.H."/>
            <person name="Butlin R.K."/>
            <person name="Caggese C."/>
            <person name="Calvi B.R."/>
            <person name="Bernardo de Carvalho A."/>
            <person name="Caspi A."/>
            <person name="Castrezana S."/>
            <person name="Celniker S.E."/>
            <person name="Chang J.L."/>
            <person name="Chapple C."/>
            <person name="Chatterji S."/>
            <person name="Chinwalla A."/>
            <person name="Civetta A."/>
            <person name="Clifton S.W."/>
            <person name="Comeron J.M."/>
            <person name="Costello J.C."/>
            <person name="Coyne J.A."/>
            <person name="Daub J."/>
            <person name="David R.G."/>
            <person name="Delcher A.L."/>
            <person name="Delehaunty K."/>
            <person name="Do C.B."/>
            <person name="Ebling H."/>
            <person name="Edwards K."/>
            <person name="Eickbush T."/>
            <person name="Evans J.D."/>
            <person name="Filipski A."/>
            <person name="Findeiss S."/>
            <person name="Freyhult E."/>
            <person name="Fulton L."/>
            <person name="Fulton R."/>
            <person name="Garcia A.C."/>
            <person name="Gardiner A."/>
            <person name="Garfield D.A."/>
            <person name="Garvin B.E."/>
            <person name="Gibson G."/>
            <person name="Gilbert D."/>
            <person name="Gnerre S."/>
            <person name="Godfrey J."/>
            <person name="Good R."/>
            <person name="Gotea V."/>
            <person name="Gravely B."/>
            <person name="Greenberg A.J."/>
            <person name="Griffiths-Jones S."/>
            <person name="Gross S."/>
            <person name="Guigo R."/>
            <person name="Gustafson E.A."/>
            <person name="Haerty W."/>
            <person name="Hahn M.W."/>
            <person name="Halligan D.L."/>
            <person name="Halpern A.L."/>
            <person name="Halter G.M."/>
            <person name="Han M.V."/>
            <person name="Heger A."/>
            <person name="Hillier L."/>
            <person name="Hinrichs A.S."/>
            <person name="Holmes I."/>
            <person name="Hoskins R.A."/>
            <person name="Hubisz M.J."/>
            <person name="Hultmark D."/>
            <person name="Huntley M.A."/>
            <person name="Jaffe D.B."/>
            <person name="Jagadeeshan S."/>
            <person name="Jeck W.R."/>
            <person name="Johnson J."/>
            <person name="Jones C.D."/>
            <person name="Jordan W.C."/>
            <person name="Karpen G.H."/>
            <person name="Kataoka E."/>
            <person name="Keightley P.D."/>
            <person name="Kheradpour P."/>
            <person name="Kirkness E.F."/>
            <person name="Koerich L.B."/>
            <person name="Kristiansen K."/>
            <person name="Kudrna D."/>
            <person name="Kulathinal R.J."/>
            <person name="Kumar S."/>
            <person name="Kwok R."/>
            <person name="Lander E."/>
            <person name="Langley C.H."/>
            <person name="Lapoint R."/>
            <person name="Lazzaro B.P."/>
            <person name="Lee S.J."/>
            <person name="Levesque L."/>
            <person name="Li R."/>
            <person name="Lin C.F."/>
            <person name="Lin M.F."/>
            <person name="Lindblad-Toh K."/>
            <person name="Llopart A."/>
            <person name="Long M."/>
            <person name="Low L."/>
            <person name="Lozovsky E."/>
            <person name="Lu J."/>
            <person name="Luo M."/>
            <person name="Machado C.A."/>
            <person name="Makalowski W."/>
            <person name="Marzo M."/>
            <person name="Matsuda M."/>
            <person name="Matzkin L."/>
            <person name="McAllister B."/>
            <person name="McBride C.S."/>
            <person name="McKernan B."/>
            <person name="McKernan K."/>
            <person name="Mendez-Lago M."/>
            <person name="Minx P."/>
            <person name="Mollenhauer M.U."/>
            <person name="Montooth K."/>
            <person name="Mount S.M."/>
            <person name="Mu X."/>
            <person name="Myers E."/>
            <person name="Negre B."/>
            <person name="Newfeld S."/>
            <person name="Nielsen R."/>
            <person name="Noor M.A."/>
            <person name="O'Grady P."/>
            <person name="Pachter L."/>
            <person name="Papaceit M."/>
            <person name="Parisi M.J."/>
            <person name="Parisi M."/>
            <person name="Parts L."/>
            <person name="Pedersen J.S."/>
            <person name="Pesole G."/>
            <person name="Phillippy A.M."/>
            <person name="Ponting C.P."/>
            <person name="Pop M."/>
            <person name="Porcelli D."/>
            <person name="Powell J.R."/>
            <person name="Prohaska S."/>
            <person name="Pruitt K."/>
            <person name="Puig M."/>
            <person name="Quesneville H."/>
            <person name="Ram K.R."/>
            <person name="Rand D."/>
            <person name="Rasmussen M.D."/>
            <person name="Reed L.K."/>
            <person name="Reenan R."/>
            <person name="Reily A."/>
            <person name="Remington K.A."/>
            <person name="Rieger T.T."/>
            <person name="Ritchie M.G."/>
            <person name="Robin C."/>
            <person name="Rogers Y.H."/>
            <person name="Rohde C."/>
            <person name="Rozas J."/>
            <person name="Rubenfield M.J."/>
            <person name="Ruiz A."/>
            <person name="Russo S."/>
            <person name="Salzberg S.L."/>
            <person name="Sanchez-Gracia A."/>
            <person name="Saranga D.J."/>
            <person name="Sato H."/>
            <person name="Schaeffer S.W."/>
            <person name="Schatz M.C."/>
            <person name="Schlenke T."/>
            <person name="Schwartz R."/>
            <person name="Segarra C."/>
            <person name="Singh R.S."/>
            <person name="Sirot L."/>
            <person name="Sirota M."/>
            <person name="Sisneros N.B."/>
            <person name="Smith C.D."/>
            <person name="Smith T.F."/>
            <person name="Spieth J."/>
            <person name="Stage D.E."/>
            <person name="Stark A."/>
            <person name="Stephan W."/>
            <person name="Strausberg R.L."/>
            <person name="Strempel S."/>
            <person name="Sturgill D."/>
            <person name="Sutton G."/>
            <person name="Sutton G.G."/>
            <person name="Tao W."/>
            <person name="Teichmann S."/>
            <person name="Tobari Y.N."/>
            <person name="Tomimura Y."/>
            <person name="Tsolas J.M."/>
            <person name="Valente V.L."/>
            <person name="Venter E."/>
            <person name="Venter J.C."/>
            <person name="Vicario S."/>
            <person name="Vieira F.G."/>
            <person name="Vilella A.J."/>
            <person name="Villasante A."/>
            <person name="Walenz B."/>
            <person name="Wang J."/>
            <person name="Wasserman M."/>
            <person name="Watts T."/>
            <person name="Wilson D."/>
            <person name="Wilson R.K."/>
            <person name="Wing R.A."/>
            <person name="Wolfner M.F."/>
            <person name="Wong A."/>
            <person name="Wong G.K."/>
            <person name="Wu C.I."/>
            <person name="Wu G."/>
            <person name="Yamamoto D."/>
            <person name="Yang H.P."/>
            <person name="Yang S.P."/>
            <person name="Yorke J.A."/>
            <person name="Yoshida K."/>
            <person name="Zdobnov E."/>
            <person name="Zhang P."/>
            <person name="Zhang Y."/>
            <person name="Zimin A.V."/>
            <person name="Baldwin J."/>
            <person name="Abdouelleil A."/>
            <person name="Abdulkadir J."/>
            <person name="Abebe A."/>
            <person name="Abera B."/>
            <person name="Abreu J."/>
            <person name="Acer S.C."/>
            <person name="Aftuck L."/>
            <person name="Alexander A."/>
            <person name="An P."/>
            <person name="Anderson E."/>
            <person name="Anderson S."/>
            <person name="Arachi H."/>
            <person name="Azer M."/>
            <person name="Bachantsang P."/>
            <person name="Barry A."/>
            <person name="Bayul T."/>
            <person name="Berlin A."/>
            <person name="Bessette D."/>
            <person name="Bloom T."/>
            <person name="Blye J."/>
            <person name="Boguslavskiy L."/>
            <person name="Bonnet C."/>
            <person name="Boukhgalter B."/>
            <person name="Bourzgui I."/>
            <person name="Brown A."/>
            <person name="Cahill P."/>
            <person name="Channer S."/>
            <person name="Cheshatsang Y."/>
            <person name="Chuda L."/>
            <person name="Citroen M."/>
            <person name="Collymore A."/>
            <person name="Cooke P."/>
            <person name="Costello M."/>
            <person name="D'Aco K."/>
            <person name="Daza R."/>
            <person name="De Haan G."/>
            <person name="DeGray S."/>
            <person name="DeMaso C."/>
            <person name="Dhargay N."/>
            <person name="Dooley K."/>
            <person name="Dooley E."/>
            <person name="Doricent M."/>
            <person name="Dorje P."/>
            <person name="Dorjee K."/>
            <person name="Dupes A."/>
            <person name="Elong R."/>
            <person name="Falk J."/>
            <person name="Farina A."/>
            <person name="Faro S."/>
            <person name="Ferguson D."/>
            <person name="Fisher S."/>
            <person name="Foley C.D."/>
            <person name="Franke A."/>
            <person name="Friedrich D."/>
            <person name="Gadbois L."/>
            <person name="Gearin G."/>
            <person name="Gearin C.R."/>
            <person name="Giannoukos G."/>
            <person name="Goode T."/>
            <person name="Graham J."/>
            <person name="Grandbois E."/>
            <person name="Grewal S."/>
            <person name="Gyaltsen K."/>
            <person name="Hafez N."/>
            <person name="Hagos B."/>
            <person name="Hall J."/>
            <person name="Henson C."/>
            <person name="Hollinger A."/>
            <person name="Honan T."/>
            <person name="Huard M.D."/>
            <person name="Hughes L."/>
            <person name="Hurhula B."/>
            <person name="Husby M.E."/>
            <person name="Kamat A."/>
            <person name="Kanga B."/>
            <person name="Kashin S."/>
            <person name="Khazanovich D."/>
            <person name="Kisner P."/>
            <person name="Lance K."/>
            <person name="Lara M."/>
            <person name="Lee W."/>
            <person name="Lennon N."/>
            <person name="Letendre F."/>
            <person name="LeVine R."/>
            <person name="Lipovsky A."/>
            <person name="Liu X."/>
            <person name="Liu J."/>
            <person name="Liu S."/>
            <person name="Lokyitsang T."/>
            <person name="Lokyitsang Y."/>
            <person name="Lubonja R."/>
            <person name="Lui A."/>
            <person name="MacDonald P."/>
            <person name="Magnisalis V."/>
            <person name="Maru K."/>
            <person name="Matthews C."/>
            <person name="McCusker W."/>
            <person name="McDonough S."/>
            <person name="Mehta T."/>
            <person name="Meldrim J."/>
            <person name="Meneus L."/>
            <person name="Mihai O."/>
            <person name="Mihalev A."/>
            <person name="Mihova T."/>
            <person name="Mittelman R."/>
            <person name="Mlenga V."/>
            <person name="Montmayeur A."/>
            <person name="Mulrain L."/>
            <person name="Navidi A."/>
            <person name="Naylor J."/>
            <person name="Negash T."/>
            <person name="Nguyen T."/>
            <person name="Nguyen N."/>
            <person name="Nicol R."/>
            <person name="Norbu C."/>
            <person name="Norbu N."/>
            <person name="Novod N."/>
            <person name="O'Neill B."/>
            <person name="Osman S."/>
            <person name="Markiewicz E."/>
            <person name="Oyono O.L."/>
            <person name="Patti C."/>
            <person name="Phunkhang P."/>
            <person name="Pierre F."/>
            <person name="Priest M."/>
            <person name="Raghuraman S."/>
            <person name="Rege F."/>
            <person name="Reyes R."/>
            <person name="Rise C."/>
            <person name="Rogov P."/>
            <person name="Ross K."/>
            <person name="Ryan E."/>
            <person name="Settipalli S."/>
            <person name="Shea T."/>
            <person name="Sherpa N."/>
            <person name="Shi L."/>
            <person name="Shih D."/>
            <person name="Sparrow T."/>
            <person name="Spaulding J."/>
            <person name="Stalker J."/>
            <person name="Stange-Thomann N."/>
            <person name="Stavropoulos S."/>
            <person name="Stone C."/>
            <person name="Strader C."/>
            <person name="Tesfaye S."/>
            <person name="Thomson T."/>
            <person name="Thoulutsang Y."/>
            <person name="Thoulutsang D."/>
            <person name="Topham K."/>
            <person name="Topping I."/>
            <person name="Tsamla T."/>
            <person name="Vassiliev H."/>
            <person name="Vo A."/>
            <person name="Wangchuk T."/>
            <person name="Wangdi T."/>
            <person name="Weiand M."/>
            <person name="Wilkinson J."/>
            <person name="Wilson A."/>
            <person name="Yadav S."/>
            <person name="Young G."/>
            <person name="Yu Q."/>
            <person name="Zembek L."/>
            <person name="Zhong D."/>
            <person name="Zimmer A."/>
            <person name="Zwirko Z."/>
            <person name="Jaffe D.B."/>
            <person name="Alvarez P."/>
            <person name="Brockman W."/>
            <person name="Butler J."/>
            <person name="Chin C."/>
            <person name="Gnerre S."/>
            <person name="Grabherr M."/>
            <person name="Kleber M."/>
            <person name="Mauceli E."/>
            <person name="MacCallum I."/>
        </authorList>
    </citation>
    <scope>NUCLEOTIDE SEQUENCE [LARGE SCALE GENOMIC DNA]</scope>
    <source>
        <strain evidence="4">Tucson 15081-1352.22</strain>
    </source>
</reference>
<protein>
    <recommendedName>
        <fullName evidence="5">Gustatory receptor</fullName>
    </recommendedName>
</protein>
<dbReference type="OMA" id="YLMGIPR"/>
<gene>
    <name evidence="3" type="primary">Dmoj\GI12172</name>
    <name evidence="3" type="ORF">Dmoj_GI12172</name>
</gene>
<name>B4KUY4_DROMO</name>
<evidence type="ECO:0008006" key="5">
    <source>
        <dbReference type="Google" id="ProtNLM"/>
    </source>
</evidence>
<dbReference type="PhylomeDB" id="B4KUY4"/>
<dbReference type="Proteomes" id="UP000009192">
    <property type="component" value="Unassembled WGS sequence"/>
</dbReference>
<keyword evidence="1" id="KW-0472">Membrane</keyword>
<dbReference type="InParanoid" id="B4KUY4"/>
<feature type="transmembrane region" description="Helical" evidence="1">
    <location>
        <begin position="176"/>
        <end position="197"/>
    </location>
</feature>
<evidence type="ECO:0000313" key="4">
    <source>
        <dbReference type="Proteomes" id="UP000009192"/>
    </source>
</evidence>
<accession>B4KUY4</accession>
<evidence type="ECO:0000256" key="2">
    <source>
        <dbReference type="SAM" id="SignalP"/>
    </source>
</evidence>